<keyword evidence="2" id="KW-0010">Activator</keyword>
<keyword evidence="1 2" id="KW-0539">Nucleus</keyword>
<protein>
    <recommendedName>
        <fullName evidence="2">Mediator of RNA polymerase II transcription subunit 15</fullName>
    </recommendedName>
    <alternativeName>
        <fullName evidence="2">Mediator complex subunit 15</fullName>
    </alternativeName>
</protein>
<comment type="subcellular location">
    <subcellularLocation>
        <location evidence="2">Nucleus</location>
    </subcellularLocation>
</comment>
<organism evidence="4 5">
    <name type="scientific">Triplophysa rosa</name>
    <name type="common">Cave loach</name>
    <dbReference type="NCBI Taxonomy" id="992332"/>
    <lineage>
        <taxon>Eukaryota</taxon>
        <taxon>Metazoa</taxon>
        <taxon>Chordata</taxon>
        <taxon>Craniata</taxon>
        <taxon>Vertebrata</taxon>
        <taxon>Euteleostomi</taxon>
        <taxon>Actinopterygii</taxon>
        <taxon>Neopterygii</taxon>
        <taxon>Teleostei</taxon>
        <taxon>Ostariophysi</taxon>
        <taxon>Cypriniformes</taxon>
        <taxon>Nemacheilidae</taxon>
        <taxon>Triplophysa</taxon>
    </lineage>
</organism>
<dbReference type="InterPro" id="IPR036529">
    <property type="entry name" value="KIX_dom_sf"/>
</dbReference>
<comment type="caution">
    <text evidence="4">The sequence shown here is derived from an EMBL/GenBank/DDBJ whole genome shotgun (WGS) entry which is preliminary data.</text>
</comment>
<keyword evidence="2" id="KW-0804">Transcription</keyword>
<comment type="subunit">
    <text evidence="2">Component of the Mediator complex.</text>
</comment>
<accession>A0A9W7WFY0</accession>
<dbReference type="GO" id="GO:0006355">
    <property type="term" value="P:regulation of DNA-templated transcription"/>
    <property type="evidence" value="ECO:0007669"/>
    <property type="project" value="InterPro"/>
</dbReference>
<dbReference type="InterPro" id="IPR019087">
    <property type="entry name" value="Med15_N"/>
</dbReference>
<reference evidence="4" key="1">
    <citation type="submission" date="2021-02" db="EMBL/GenBank/DDBJ databases">
        <title>Comparative genomics reveals that relaxation of natural selection precedes convergent phenotypic evolution of cavefish.</title>
        <authorList>
            <person name="Peng Z."/>
        </authorList>
    </citation>
    <scope>NUCLEOTIDE SEQUENCE</scope>
    <source>
        <tissue evidence="4">Muscle</tissue>
    </source>
</reference>
<comment type="similarity">
    <text evidence="2">Belongs to the Mediator complex subunit 15 family.</text>
</comment>
<evidence type="ECO:0000256" key="1">
    <source>
        <dbReference type="ARBA" id="ARBA00023242"/>
    </source>
</evidence>
<evidence type="ECO:0000313" key="5">
    <source>
        <dbReference type="Proteomes" id="UP001059041"/>
    </source>
</evidence>
<gene>
    <name evidence="2" type="primary">MED15</name>
    <name evidence="4" type="ORF">IRJ41_018039</name>
</gene>
<name>A0A9W7WFY0_TRIRA</name>
<evidence type="ECO:0000259" key="3">
    <source>
        <dbReference type="Pfam" id="PF09606"/>
    </source>
</evidence>
<keyword evidence="2" id="KW-0805">Transcription regulation</keyword>
<evidence type="ECO:0000256" key="2">
    <source>
        <dbReference type="RuleBase" id="RU364148"/>
    </source>
</evidence>
<dbReference type="EMBL" id="JAFHDT010000019">
    <property type="protein sequence ID" value="KAI7796218.1"/>
    <property type="molecule type" value="Genomic_DNA"/>
</dbReference>
<dbReference type="PANTHER" id="PTHR31804">
    <property type="entry name" value="MEDIATOR OF RNA POLYMERASE II TRANSCRIPTION SUBUNIT 15"/>
    <property type="match status" value="1"/>
</dbReference>
<dbReference type="PANTHER" id="PTHR31804:SF3">
    <property type="entry name" value="MEDIATOR OF RNA POLYMERASE II TRANSCRIPTION SUBUNIT 15"/>
    <property type="match status" value="1"/>
</dbReference>
<sequence length="194" mass="21697">MLTMSPRTSCLQRSTVLETFCFRAFSLLQRGRHEESRNCSCTDMENRVYIKAKTREEYLSVVARLIIHFRDIHKKTQGGPDPMNALQNLTGVGGGGVMSGMGPMVQMQMGQHTMQGVAGGQQAGSAGQMQMMQQSIQFQQFQTPQQAAMQPPQQTAMQQFQQMKQLNSSNSNSSTIRINSCSILTNSSSRTRYW</sequence>
<comment type="function">
    <text evidence="2">Component of the Mediator complex, a coactivator involved in the regulated transcription of nearly all RNA polymerase II-dependent genes. Mediator functions as a bridge to convey information from gene-specific regulatory proteins to the basal RNA polymerase II transcription machinery. Mediator is recruited to promoters by direct interactions with regulatory proteins and serves as a scaffold for the assembly of a functional preinitiation complex with RNA polymerase II and the general transcription factors.</text>
</comment>
<dbReference type="Gene3D" id="1.10.246.20">
    <property type="entry name" value="Coactivator CBP, KIX domain"/>
    <property type="match status" value="1"/>
</dbReference>
<keyword evidence="5" id="KW-1185">Reference proteome</keyword>
<dbReference type="AlphaFoldDB" id="A0A9W7WFY0"/>
<dbReference type="Proteomes" id="UP001059041">
    <property type="component" value="Linkage Group LG19"/>
</dbReference>
<proteinExistence type="inferred from homology"/>
<dbReference type="GO" id="GO:0005654">
    <property type="term" value="C:nucleoplasm"/>
    <property type="evidence" value="ECO:0007669"/>
    <property type="project" value="UniProtKB-ARBA"/>
</dbReference>
<feature type="domain" description="Mediator of RNA polymerase II transcription subunit 15 N-terminal" evidence="3">
    <location>
        <begin position="40"/>
        <end position="78"/>
    </location>
</feature>
<dbReference type="Pfam" id="PF09606">
    <property type="entry name" value="Med15_N"/>
    <property type="match status" value="1"/>
</dbReference>
<dbReference type="GO" id="GO:0003712">
    <property type="term" value="F:transcription coregulator activity"/>
    <property type="evidence" value="ECO:0007669"/>
    <property type="project" value="InterPro"/>
</dbReference>
<evidence type="ECO:0000313" key="4">
    <source>
        <dbReference type="EMBL" id="KAI7796218.1"/>
    </source>
</evidence>